<comment type="catalytic activity">
    <reaction evidence="10">
        <text>a cytidine in rRNA + S-adenosyl-L-methionine = a 5-methylcytidine in rRNA + S-adenosyl-L-homocysteine + H(+)</text>
        <dbReference type="Rhea" id="RHEA:61484"/>
        <dbReference type="Rhea" id="RHEA-COMP:15836"/>
        <dbReference type="Rhea" id="RHEA-COMP:15837"/>
        <dbReference type="ChEBI" id="CHEBI:15378"/>
        <dbReference type="ChEBI" id="CHEBI:57856"/>
        <dbReference type="ChEBI" id="CHEBI:59789"/>
        <dbReference type="ChEBI" id="CHEBI:74483"/>
        <dbReference type="ChEBI" id="CHEBI:82748"/>
    </reaction>
</comment>
<accession>E2BIY0</accession>
<evidence type="ECO:0000256" key="8">
    <source>
        <dbReference type="ARBA" id="ARBA00023128"/>
    </source>
</evidence>
<sequence>MARSFNILAAKELIRIQIARYSKKKEHWAVIKRKKTAKHVALKHFDEFYSSVYKKKWEEIRTALLEEDHKYMAVVNSFSDIDRIKTELESLGAMNLKMIYQAYKAEIDENPYKPNKKRKKEDPAKSLEMGSVISNVQMNIRQSHYPADYAVKPTAISITEEDEDIEQNRSKLQPVSLKSIEADMNEISLDTNRIVNPTVGLNGLYEFVPATQIKGLEDWVLESQHYDYYNQSSDFSVNVEPEPILTFPDYLNVYTFEESNNTRFPAPKKGSTDVLNYYLLDGTSILPVLALDLQPGDSVLDMCAAPGGKTLTILQTLMPRLLVANDAQLSRMKRIHNVINQYVNGIGQWQDRLYVTQHDAKTISDKDVYNKILVDVPCTTDRHVLHSDENNIFKSTRLQERLKIPELQAGILTNALKIIPVGGTVVYSTCSLSPIQNDGVVGLALKQAWEETNSIMIVKDMGKALRPLNCLYKFGNFGLRYGHIVIPTLKNNWGPMYFCKIVRER</sequence>
<dbReference type="InterPro" id="IPR023267">
    <property type="entry name" value="RCMT"/>
</dbReference>
<keyword evidence="7" id="KW-0809">Transit peptide</keyword>
<dbReference type="AlphaFoldDB" id="E2BIY0"/>
<evidence type="ECO:0000256" key="4">
    <source>
        <dbReference type="ARBA" id="ARBA00022679"/>
    </source>
</evidence>
<evidence type="ECO:0000256" key="10">
    <source>
        <dbReference type="ARBA" id="ARBA00049302"/>
    </source>
</evidence>
<feature type="binding site" evidence="11">
    <location>
        <position position="326"/>
    </location>
    <ligand>
        <name>S-adenosyl-L-methionine</name>
        <dbReference type="ChEBI" id="CHEBI:59789"/>
    </ligand>
</feature>
<name>E2BIY0_HARSA</name>
<dbReference type="FunFam" id="3.40.50.150:FF:000055">
    <property type="entry name" value="5-methylcytosine rRNA methyltransferase NSUN4"/>
    <property type="match status" value="1"/>
</dbReference>
<evidence type="ECO:0000313" key="14">
    <source>
        <dbReference type="Proteomes" id="UP000008237"/>
    </source>
</evidence>
<evidence type="ECO:0000256" key="9">
    <source>
        <dbReference type="ARBA" id="ARBA00042050"/>
    </source>
</evidence>
<dbReference type="GO" id="GO:0003723">
    <property type="term" value="F:RNA binding"/>
    <property type="evidence" value="ECO:0007669"/>
    <property type="project" value="UniProtKB-UniRule"/>
</dbReference>
<dbReference type="Pfam" id="PF01189">
    <property type="entry name" value="Methyltr_RsmB-F"/>
    <property type="match status" value="1"/>
</dbReference>
<keyword evidence="14" id="KW-1185">Reference proteome</keyword>
<dbReference type="OrthoDB" id="8020218at2759"/>
<dbReference type="SUPFAM" id="SSF53335">
    <property type="entry name" value="S-adenosyl-L-methionine-dependent methyltransferases"/>
    <property type="match status" value="1"/>
</dbReference>
<keyword evidence="5 11" id="KW-0949">S-adenosyl-L-methionine</keyword>
<dbReference type="EMBL" id="GL448543">
    <property type="protein sequence ID" value="EFN84325.1"/>
    <property type="molecule type" value="Genomic_DNA"/>
</dbReference>
<dbReference type="PANTHER" id="PTHR22808:SF3">
    <property type="entry name" value="5-METHYLCYTOSINE RRNA METHYLTRANSFERASE NSUN4"/>
    <property type="match status" value="1"/>
</dbReference>
<dbReference type="InterPro" id="IPR049560">
    <property type="entry name" value="MeTrfase_RsmB-F_NOP2_cat"/>
</dbReference>
<dbReference type="Proteomes" id="UP000008237">
    <property type="component" value="Unassembled WGS sequence"/>
</dbReference>
<comment type="subcellular location">
    <subcellularLocation>
        <location evidence="1">Mitochondrion</location>
    </subcellularLocation>
</comment>
<comment type="similarity">
    <text evidence="11">Belongs to the class I-like SAM-binding methyltransferase superfamily. RsmB/NOP family.</text>
</comment>
<dbReference type="PRINTS" id="PR02008">
    <property type="entry name" value="RCMTFAMILY"/>
</dbReference>
<dbReference type="InterPro" id="IPR029063">
    <property type="entry name" value="SAM-dependent_MTases_sf"/>
</dbReference>
<evidence type="ECO:0000256" key="2">
    <source>
        <dbReference type="ARBA" id="ARBA00022552"/>
    </source>
</evidence>
<dbReference type="FunCoup" id="E2BIY0">
    <property type="interactions" value="326"/>
</dbReference>
<keyword evidence="2" id="KW-0698">rRNA processing</keyword>
<proteinExistence type="inferred from homology"/>
<evidence type="ECO:0000256" key="7">
    <source>
        <dbReference type="ARBA" id="ARBA00022946"/>
    </source>
</evidence>
<dbReference type="Gene3D" id="3.40.50.150">
    <property type="entry name" value="Vaccinia Virus protein VP39"/>
    <property type="match status" value="1"/>
</dbReference>
<gene>
    <name evidence="13" type="ORF">EAI_13816</name>
</gene>
<keyword evidence="6 11" id="KW-0694">RNA-binding</keyword>
<evidence type="ECO:0000256" key="3">
    <source>
        <dbReference type="ARBA" id="ARBA00022603"/>
    </source>
</evidence>
<protein>
    <recommendedName>
        <fullName evidence="9">NOL1/NOP2/Sun domain family member 4</fullName>
    </recommendedName>
</protein>
<evidence type="ECO:0000256" key="6">
    <source>
        <dbReference type="ARBA" id="ARBA00022884"/>
    </source>
</evidence>
<organism evidence="14">
    <name type="scientific">Harpegnathos saltator</name>
    <name type="common">Jerdon's jumping ant</name>
    <dbReference type="NCBI Taxonomy" id="610380"/>
    <lineage>
        <taxon>Eukaryota</taxon>
        <taxon>Metazoa</taxon>
        <taxon>Ecdysozoa</taxon>
        <taxon>Arthropoda</taxon>
        <taxon>Hexapoda</taxon>
        <taxon>Insecta</taxon>
        <taxon>Pterygota</taxon>
        <taxon>Neoptera</taxon>
        <taxon>Endopterygota</taxon>
        <taxon>Hymenoptera</taxon>
        <taxon>Apocrita</taxon>
        <taxon>Aculeata</taxon>
        <taxon>Formicoidea</taxon>
        <taxon>Formicidae</taxon>
        <taxon>Ponerinae</taxon>
        <taxon>Ponerini</taxon>
        <taxon>Harpegnathos</taxon>
    </lineage>
</organism>
<feature type="active site" description="Nucleophile" evidence="11">
    <location>
        <position position="430"/>
    </location>
</feature>
<keyword evidence="8" id="KW-0496">Mitochondrion</keyword>
<dbReference type="OMA" id="MVNNFGD"/>
<dbReference type="InterPro" id="IPR001678">
    <property type="entry name" value="MeTrfase_RsmB-F_NOP2_dom"/>
</dbReference>
<evidence type="ECO:0000256" key="11">
    <source>
        <dbReference type="PROSITE-ProRule" id="PRU01023"/>
    </source>
</evidence>
<dbReference type="STRING" id="610380.E2BIY0"/>
<evidence type="ECO:0000259" key="12">
    <source>
        <dbReference type="PROSITE" id="PS51686"/>
    </source>
</evidence>
<keyword evidence="3 11" id="KW-0489">Methyltransferase</keyword>
<dbReference type="InParanoid" id="E2BIY0"/>
<evidence type="ECO:0000256" key="5">
    <source>
        <dbReference type="ARBA" id="ARBA00022691"/>
    </source>
</evidence>
<dbReference type="PROSITE" id="PS51686">
    <property type="entry name" value="SAM_MT_RSMB_NOP"/>
    <property type="match status" value="1"/>
</dbReference>
<feature type="binding site" evidence="11">
    <location>
        <position position="375"/>
    </location>
    <ligand>
        <name>S-adenosyl-L-methionine</name>
        <dbReference type="ChEBI" id="CHEBI:59789"/>
    </ligand>
</feature>
<dbReference type="Gene3D" id="6.20.240.40">
    <property type="match status" value="2"/>
</dbReference>
<feature type="domain" description="SAM-dependent MTase RsmB/NOP-type" evidence="12">
    <location>
        <begin position="204"/>
        <end position="504"/>
    </location>
</feature>
<dbReference type="GO" id="GO:0031167">
    <property type="term" value="P:rRNA methylation"/>
    <property type="evidence" value="ECO:0007669"/>
    <property type="project" value="TreeGrafter"/>
</dbReference>
<dbReference type="GO" id="GO:0008173">
    <property type="term" value="F:RNA methyltransferase activity"/>
    <property type="evidence" value="ECO:0007669"/>
    <property type="project" value="InterPro"/>
</dbReference>
<evidence type="ECO:0000256" key="1">
    <source>
        <dbReference type="ARBA" id="ARBA00004173"/>
    </source>
</evidence>
<feature type="binding site" evidence="11">
    <location>
        <begin position="303"/>
        <end position="309"/>
    </location>
    <ligand>
        <name>S-adenosyl-L-methionine</name>
        <dbReference type="ChEBI" id="CHEBI:59789"/>
    </ligand>
</feature>
<evidence type="ECO:0000313" key="13">
    <source>
        <dbReference type="EMBL" id="EFN84325.1"/>
    </source>
</evidence>
<dbReference type="GO" id="GO:0005762">
    <property type="term" value="C:mitochondrial large ribosomal subunit"/>
    <property type="evidence" value="ECO:0007669"/>
    <property type="project" value="TreeGrafter"/>
</dbReference>
<dbReference type="PANTHER" id="PTHR22808">
    <property type="entry name" value="NCL1 YEAST -RELATED NOL1/NOP2/FMU SUN DOMAIN-CONTAINING"/>
    <property type="match status" value="1"/>
</dbReference>
<feature type="binding site" evidence="11">
    <location>
        <position position="359"/>
    </location>
    <ligand>
        <name>S-adenosyl-L-methionine</name>
        <dbReference type="ChEBI" id="CHEBI:59789"/>
    </ligand>
</feature>
<reference evidence="13 14" key="1">
    <citation type="journal article" date="2010" name="Science">
        <title>Genomic comparison of the ants Camponotus floridanus and Harpegnathos saltator.</title>
        <authorList>
            <person name="Bonasio R."/>
            <person name="Zhang G."/>
            <person name="Ye C."/>
            <person name="Mutti N.S."/>
            <person name="Fang X."/>
            <person name="Qin N."/>
            <person name="Donahue G."/>
            <person name="Yang P."/>
            <person name="Li Q."/>
            <person name="Li C."/>
            <person name="Zhang P."/>
            <person name="Huang Z."/>
            <person name="Berger S.L."/>
            <person name="Reinberg D."/>
            <person name="Wang J."/>
            <person name="Liebig J."/>
        </authorList>
    </citation>
    <scope>NUCLEOTIDE SEQUENCE [LARGE SCALE GENOMIC DNA]</scope>
    <source>
        <strain evidence="13 14">R22 G/1</strain>
    </source>
</reference>
<keyword evidence="4 11" id="KW-0808">Transferase</keyword>